<dbReference type="OrthoDB" id="3057283at2759"/>
<proteinExistence type="predicted"/>
<dbReference type="Proteomes" id="UP000559256">
    <property type="component" value="Unassembled WGS sequence"/>
</dbReference>
<gene>
    <name evidence="1" type="ORF">D9758_018653</name>
</gene>
<dbReference type="AlphaFoldDB" id="A0A8H5F080"/>
<organism evidence="1 2">
    <name type="scientific">Tetrapyrgos nigripes</name>
    <dbReference type="NCBI Taxonomy" id="182062"/>
    <lineage>
        <taxon>Eukaryota</taxon>
        <taxon>Fungi</taxon>
        <taxon>Dikarya</taxon>
        <taxon>Basidiomycota</taxon>
        <taxon>Agaricomycotina</taxon>
        <taxon>Agaricomycetes</taxon>
        <taxon>Agaricomycetidae</taxon>
        <taxon>Agaricales</taxon>
        <taxon>Marasmiineae</taxon>
        <taxon>Marasmiaceae</taxon>
        <taxon>Tetrapyrgos</taxon>
    </lineage>
</organism>
<protein>
    <recommendedName>
        <fullName evidence="3">F-box domain-containing protein</fullName>
    </recommendedName>
</protein>
<name>A0A8H5F080_9AGAR</name>
<comment type="caution">
    <text evidence="1">The sequence shown here is derived from an EMBL/GenBank/DDBJ whole genome shotgun (WGS) entry which is preliminary data.</text>
</comment>
<evidence type="ECO:0000313" key="1">
    <source>
        <dbReference type="EMBL" id="KAF5318899.1"/>
    </source>
</evidence>
<dbReference type="InterPro" id="IPR032675">
    <property type="entry name" value="LRR_dom_sf"/>
</dbReference>
<evidence type="ECO:0008006" key="3">
    <source>
        <dbReference type="Google" id="ProtNLM"/>
    </source>
</evidence>
<reference evidence="1 2" key="1">
    <citation type="journal article" date="2020" name="ISME J.">
        <title>Uncovering the hidden diversity of litter-decomposition mechanisms in mushroom-forming fungi.</title>
        <authorList>
            <person name="Floudas D."/>
            <person name="Bentzer J."/>
            <person name="Ahren D."/>
            <person name="Johansson T."/>
            <person name="Persson P."/>
            <person name="Tunlid A."/>
        </authorList>
    </citation>
    <scope>NUCLEOTIDE SEQUENCE [LARGE SCALE GENOMIC DNA]</scope>
    <source>
        <strain evidence="1 2">CBS 291.85</strain>
    </source>
</reference>
<keyword evidence="2" id="KW-1185">Reference proteome</keyword>
<sequence>MMMVQEKRKNNQCHDLNSFFDLHHHTFDSKLPSTPVPLSPASICWSNTLITMICSSCGASKPYTNHFDITDASARVTQMLRIFPIPISSSSVVSQMQVDIESDMRHYDLEMSQLQSRLVYLQAKQELLSKHVEQLKSLSAPIRRLPVELLARIFVMVCEEDAITFSLHAQIAWRLPFVLASVCSGWRGVAVATSRLWSNLCTFWTTKPTAPRLEPPLKLCLLRSQNHPLSVELRIEPSEGPDDPTLQMLTEQCSRWKHVTVLNLVEENFPGLSNGRSFPLLETLEITHYDSESEHPDLHLFSSAPRLHTLKINKLPPPETLETFTPCAQITSLTVSCFYDFFEVLNKFSSLKSMIFADVDHSYIPEPEELPLQTLPYVTTVEFQLSDDERLSHECNLLKMFVEKLTLPSLTTLTIGTDAFHLATDMFKGVWPPQTFSDFFQRSGCSLTALHLDYISLPDRELIVLLRLNPSLVELRVKEIRRKDYDFAAVASSDGTIFKFEDIITPLLLTSLHAYNHGLALASPLVPKLERLHFVADGFLFDDELFWKMVMSRWIPEREYVLTIGVSCLKSVKIHVLNRGLQEDVERRLQQLERAGLRVSLTG</sequence>
<accession>A0A8H5F080</accession>
<dbReference type="SUPFAM" id="SSF52047">
    <property type="entry name" value="RNI-like"/>
    <property type="match status" value="1"/>
</dbReference>
<dbReference type="Gene3D" id="3.80.10.10">
    <property type="entry name" value="Ribonuclease Inhibitor"/>
    <property type="match status" value="1"/>
</dbReference>
<evidence type="ECO:0000313" key="2">
    <source>
        <dbReference type="Proteomes" id="UP000559256"/>
    </source>
</evidence>
<dbReference type="EMBL" id="JAACJM010000444">
    <property type="protein sequence ID" value="KAF5318899.1"/>
    <property type="molecule type" value="Genomic_DNA"/>
</dbReference>